<reference evidence="2 3" key="1">
    <citation type="journal article" date="2010" name="BMC Genomics">
        <title>Genome comparison of the epiphytic bacteria Erwinia billingiae and E. tasmaniensis with the pear pathogen E. pyrifoliae.</title>
        <authorList>
            <person name="Kube M."/>
            <person name="Migdoll A.M."/>
            <person name="Gehring I."/>
            <person name="Heitmann K."/>
            <person name="Mayer Y."/>
            <person name="Kuhl H."/>
            <person name="Knaust F."/>
            <person name="Geider K."/>
            <person name="Reinhardt R."/>
        </authorList>
    </citation>
    <scope>NUCLEOTIDE SEQUENCE [LARGE SCALE GENOMIC DNA]</scope>
    <source>
        <strain evidence="2 3">Eb661</strain>
    </source>
</reference>
<sequence>MLMFFCALGIVMTVINPDGLKARSYYNHIKIRPGTPVFPTGQVAWDQDGRIVGVGDMRQQVEQVYANIDRLLAGLGVSRDTIVRTTTYVTNLALVAEIHPVRERFFAGLELPASTLFKVSALAEPELMLEIDLVIMLPL</sequence>
<dbReference type="GO" id="GO:0005829">
    <property type="term" value="C:cytosol"/>
    <property type="evidence" value="ECO:0007669"/>
    <property type="project" value="TreeGrafter"/>
</dbReference>
<dbReference type="GO" id="GO:0019239">
    <property type="term" value="F:deaminase activity"/>
    <property type="evidence" value="ECO:0007669"/>
    <property type="project" value="TreeGrafter"/>
</dbReference>
<dbReference type="HOGENOM" id="CLU_100715_4_2_6"/>
<gene>
    <name evidence="2" type="ordered locus">EbC_11520</name>
</gene>
<proteinExistence type="inferred from homology"/>
<name>D8MPC6_ERWBE</name>
<dbReference type="SUPFAM" id="SSF55298">
    <property type="entry name" value="YjgF-like"/>
    <property type="match status" value="1"/>
</dbReference>
<organism evidence="3">
    <name type="scientific">Erwinia billingiae (strain Eb661)</name>
    <dbReference type="NCBI Taxonomy" id="634500"/>
    <lineage>
        <taxon>Bacteria</taxon>
        <taxon>Pseudomonadati</taxon>
        <taxon>Pseudomonadota</taxon>
        <taxon>Gammaproteobacteria</taxon>
        <taxon>Enterobacterales</taxon>
        <taxon>Erwiniaceae</taxon>
        <taxon>Erwinia</taxon>
    </lineage>
</organism>
<dbReference type="Gene3D" id="3.30.1330.40">
    <property type="entry name" value="RutC-like"/>
    <property type="match status" value="1"/>
</dbReference>
<dbReference type="InterPro" id="IPR035959">
    <property type="entry name" value="RutC-like_sf"/>
</dbReference>
<evidence type="ECO:0000313" key="3">
    <source>
        <dbReference type="Proteomes" id="UP000008793"/>
    </source>
</evidence>
<dbReference type="eggNOG" id="COG0251">
    <property type="taxonomic scope" value="Bacteria"/>
</dbReference>
<comment type="similarity">
    <text evidence="1">Belongs to the RutC family.</text>
</comment>
<dbReference type="CDD" id="cd00448">
    <property type="entry name" value="YjgF_YER057c_UK114_family"/>
    <property type="match status" value="1"/>
</dbReference>
<keyword evidence="3" id="KW-1185">Reference proteome</keyword>
<dbReference type="Proteomes" id="UP000008793">
    <property type="component" value="Chromosome"/>
</dbReference>
<dbReference type="PANTHER" id="PTHR11803">
    <property type="entry name" value="2-IMINOBUTANOATE/2-IMINOPROPANOATE DEAMINASE RIDA"/>
    <property type="match status" value="1"/>
</dbReference>
<dbReference type="PANTHER" id="PTHR11803:SF58">
    <property type="entry name" value="PROTEIN HMF1-RELATED"/>
    <property type="match status" value="1"/>
</dbReference>
<dbReference type="STRING" id="634500.EbC_11520"/>
<evidence type="ECO:0000256" key="1">
    <source>
        <dbReference type="ARBA" id="ARBA00010552"/>
    </source>
</evidence>
<dbReference type="InterPro" id="IPR006175">
    <property type="entry name" value="YjgF/YER057c/UK114"/>
</dbReference>
<accession>D8MPC6</accession>
<dbReference type="AlphaFoldDB" id="D8MPC6"/>
<dbReference type="KEGG" id="ebi:EbC_11520"/>
<evidence type="ECO:0000313" key="2">
    <source>
        <dbReference type="EMBL" id="CAX58683.1"/>
    </source>
</evidence>
<dbReference type="EMBL" id="FP236843">
    <property type="protein sequence ID" value="CAX58683.1"/>
    <property type="molecule type" value="Genomic_DNA"/>
</dbReference>
<dbReference type="Pfam" id="PF01042">
    <property type="entry name" value="Ribonuc_L-PSP"/>
    <property type="match status" value="1"/>
</dbReference>
<protein>
    <submittedName>
        <fullName evidence="2">Putative endoribonuclease L-PSP</fullName>
    </submittedName>
</protein>